<feature type="domain" description="Anthranilate synthase component I N-terminal" evidence="18">
    <location>
        <begin position="42"/>
        <end position="186"/>
    </location>
</feature>
<comment type="catalytic activity">
    <reaction evidence="14 15">
        <text>chorismate + L-glutamine = anthranilate + pyruvate + L-glutamate + H(+)</text>
        <dbReference type="Rhea" id="RHEA:21732"/>
        <dbReference type="ChEBI" id="CHEBI:15361"/>
        <dbReference type="ChEBI" id="CHEBI:15378"/>
        <dbReference type="ChEBI" id="CHEBI:16567"/>
        <dbReference type="ChEBI" id="CHEBI:29748"/>
        <dbReference type="ChEBI" id="CHEBI:29985"/>
        <dbReference type="ChEBI" id="CHEBI:58359"/>
        <dbReference type="EC" id="4.1.3.27"/>
    </reaction>
</comment>
<evidence type="ECO:0000256" key="1">
    <source>
        <dbReference type="ARBA" id="ARBA00001946"/>
    </source>
</evidence>
<evidence type="ECO:0000256" key="6">
    <source>
        <dbReference type="ARBA" id="ARBA00020653"/>
    </source>
</evidence>
<protein>
    <recommendedName>
        <fullName evidence="6 15">Anthranilate synthase component 1</fullName>
        <ecNumber evidence="5 15">4.1.3.27</ecNumber>
    </recommendedName>
</protein>
<evidence type="ECO:0000256" key="5">
    <source>
        <dbReference type="ARBA" id="ARBA00012266"/>
    </source>
</evidence>
<dbReference type="eggNOG" id="COG0147">
    <property type="taxonomic scope" value="Bacteria"/>
</dbReference>
<dbReference type="PANTHER" id="PTHR11236:SF48">
    <property type="entry name" value="ISOCHORISMATE SYNTHASE MENF"/>
    <property type="match status" value="1"/>
</dbReference>
<evidence type="ECO:0000256" key="2">
    <source>
        <dbReference type="ARBA" id="ARBA00004873"/>
    </source>
</evidence>
<feature type="region of interest" description="Disordered" evidence="16">
    <location>
        <begin position="1"/>
        <end position="25"/>
    </location>
</feature>
<dbReference type="InterPro" id="IPR005801">
    <property type="entry name" value="ADC_synthase"/>
</dbReference>
<dbReference type="InterPro" id="IPR019999">
    <property type="entry name" value="Anth_synth_I-like"/>
</dbReference>
<evidence type="ECO:0000313" key="19">
    <source>
        <dbReference type="EMBL" id="GAD55414.1"/>
    </source>
</evidence>
<evidence type="ECO:0000256" key="3">
    <source>
        <dbReference type="ARBA" id="ARBA00009562"/>
    </source>
</evidence>
<keyword evidence="20" id="KW-1185">Reference proteome</keyword>
<dbReference type="Pfam" id="PF04715">
    <property type="entry name" value="Anth_synt_I_N"/>
    <property type="match status" value="1"/>
</dbReference>
<dbReference type="InterPro" id="IPR006805">
    <property type="entry name" value="Anth_synth_I_N"/>
</dbReference>
<evidence type="ECO:0000256" key="7">
    <source>
        <dbReference type="ARBA" id="ARBA00022605"/>
    </source>
</evidence>
<evidence type="ECO:0000256" key="12">
    <source>
        <dbReference type="ARBA" id="ARBA00023239"/>
    </source>
</evidence>
<name>U3ACN4_9RHOB</name>
<dbReference type="AlphaFoldDB" id="U3ACN4"/>
<comment type="pathway">
    <text evidence="2 15">Amino-acid biosynthesis; L-tryptophan biosynthesis; L-tryptophan from chorismate: step 1/5.</text>
</comment>
<evidence type="ECO:0000259" key="17">
    <source>
        <dbReference type="Pfam" id="PF00425"/>
    </source>
</evidence>
<comment type="subunit">
    <text evidence="4 15">Heterotetramer consisting of two non-identical subunits: a beta subunit (TrpG) and a large alpha subunit (TrpE).</text>
</comment>
<evidence type="ECO:0000256" key="15">
    <source>
        <dbReference type="RuleBase" id="RU364045"/>
    </source>
</evidence>
<dbReference type="Pfam" id="PF00425">
    <property type="entry name" value="Chorismate_bind"/>
    <property type="match status" value="1"/>
</dbReference>
<gene>
    <name evidence="15" type="primary">trpE</name>
    <name evidence="19" type="ORF">MBELCI_1466</name>
</gene>
<comment type="cofactor">
    <cofactor evidence="1 15">
        <name>Mg(2+)</name>
        <dbReference type="ChEBI" id="CHEBI:18420"/>
    </cofactor>
</comment>
<dbReference type="InterPro" id="IPR005256">
    <property type="entry name" value="Anth_synth_I_PabB"/>
</dbReference>
<dbReference type="Gene3D" id="3.60.120.10">
    <property type="entry name" value="Anthranilate synthase"/>
    <property type="match status" value="1"/>
</dbReference>
<keyword evidence="9 15" id="KW-0822">Tryptophan biosynthesis</keyword>
<dbReference type="OrthoDB" id="9803598at2"/>
<comment type="caution">
    <text evidence="19">The sequence shown here is derived from an EMBL/GenBank/DDBJ whole genome shotgun (WGS) entry which is preliminary data.</text>
</comment>
<evidence type="ECO:0000256" key="16">
    <source>
        <dbReference type="SAM" id="MobiDB-lite"/>
    </source>
</evidence>
<organism evidence="19 20">
    <name type="scientific">Limimaricola cinnabarinus LL-001</name>
    <dbReference type="NCBI Taxonomy" id="1337093"/>
    <lineage>
        <taxon>Bacteria</taxon>
        <taxon>Pseudomonadati</taxon>
        <taxon>Pseudomonadota</taxon>
        <taxon>Alphaproteobacteria</taxon>
        <taxon>Rhodobacterales</taxon>
        <taxon>Paracoccaceae</taxon>
        <taxon>Limimaricola</taxon>
    </lineage>
</organism>
<dbReference type="UniPathway" id="UPA00035">
    <property type="reaction ID" value="UER00040"/>
</dbReference>
<evidence type="ECO:0000256" key="11">
    <source>
        <dbReference type="ARBA" id="ARBA00023141"/>
    </source>
</evidence>
<dbReference type="GO" id="GO:0000162">
    <property type="term" value="P:L-tryptophan biosynthetic process"/>
    <property type="evidence" value="ECO:0007669"/>
    <property type="project" value="UniProtKB-UniPathway"/>
</dbReference>
<evidence type="ECO:0000313" key="20">
    <source>
        <dbReference type="Proteomes" id="UP000016566"/>
    </source>
</evidence>
<evidence type="ECO:0000256" key="9">
    <source>
        <dbReference type="ARBA" id="ARBA00022822"/>
    </source>
</evidence>
<dbReference type="EC" id="4.1.3.27" evidence="5 15"/>
<dbReference type="Proteomes" id="UP000016566">
    <property type="component" value="Unassembled WGS sequence"/>
</dbReference>
<dbReference type="NCBIfam" id="TIGR00564">
    <property type="entry name" value="trpE_most"/>
    <property type="match status" value="1"/>
</dbReference>
<dbReference type="PANTHER" id="PTHR11236">
    <property type="entry name" value="AMINOBENZOATE/ANTHRANILATE SYNTHASE"/>
    <property type="match status" value="1"/>
</dbReference>
<dbReference type="GO" id="GO:0046872">
    <property type="term" value="F:metal ion binding"/>
    <property type="evidence" value="ECO:0007669"/>
    <property type="project" value="UniProtKB-KW"/>
</dbReference>
<evidence type="ECO:0000256" key="4">
    <source>
        <dbReference type="ARBA" id="ARBA00011575"/>
    </source>
</evidence>
<dbReference type="GO" id="GO:0004049">
    <property type="term" value="F:anthranilate synthase activity"/>
    <property type="evidence" value="ECO:0007669"/>
    <property type="project" value="UniProtKB-EC"/>
</dbReference>
<dbReference type="SUPFAM" id="SSF56322">
    <property type="entry name" value="ADC synthase"/>
    <property type="match status" value="1"/>
</dbReference>
<keyword evidence="10 15" id="KW-0460">Magnesium</keyword>
<sequence length="516" mass="56150">MPPFRRSTAPSGNANAQPRFRDVPPSFETGANQVVWTRLAADLDTPVSLMLKLANAGKHAFILESVTGGEARGRYSIIGMNPDLIWDCRGARSRVNRAARYDEDAFEALDGHPLDTLRALLAESRIDLPEDLPAASAGLFGYLGYDMIRLVERLPHVNPDPLGLPDAVMMRPTVVAVLDGVKGEVILVAPVWQGQGQSARAAFAQAAERVTEAMRALDRPVPQEARALQAPAPLSEPVSNFTHEGYLAAVEKAKEYIRAGDIFQVVPAQRWTQDFPEPPFALYRSLRRTNPSPFMFYFNFGGYQVVGASPEILVRVMGGEVTIRPIAGTRPRGATPEEDRAHEVSLLADAKELSEHLMLLDLGRNDVGRVAKPGTVRPTERFIIERYSHVMHIVSNVVGELREDQDALSALLAGLPAGTVSGAPKVRAMEIIDELEPEKRGVYGGGLGYFSANGDMDMCIALRTAVVQEGKLYIQAGGGVVHDSDPEAEYQETVHKSNALRRAAADATMFRPEGNG</sequence>
<keyword evidence="7 15" id="KW-0028">Amino-acid biosynthesis</keyword>
<reference evidence="19" key="1">
    <citation type="journal article" date="2013" name="Genome Announc.">
        <title>Draft Genome Sequence of Loktanella cinnabarina LL-001T, Isolated from Deep-Sea Floor Sediment.</title>
        <authorList>
            <person name="Nishi S."/>
            <person name="Tsubouchi T."/>
            <person name="Takaki Y."/>
            <person name="Koyanagi R."/>
            <person name="Satoh N."/>
            <person name="Maruyama T."/>
            <person name="Hatada Y."/>
        </authorList>
    </citation>
    <scope>NUCLEOTIDE SEQUENCE [LARGE SCALE GENOMIC DNA]</scope>
    <source>
        <strain evidence="19">LL-001</strain>
    </source>
</reference>
<dbReference type="InterPro" id="IPR015890">
    <property type="entry name" value="Chorismate_C"/>
</dbReference>
<evidence type="ECO:0000256" key="13">
    <source>
        <dbReference type="ARBA" id="ARBA00025634"/>
    </source>
</evidence>
<proteinExistence type="inferred from homology"/>
<feature type="domain" description="Chorismate-utilising enzyme C-terminal" evidence="17">
    <location>
        <begin position="243"/>
        <end position="496"/>
    </location>
</feature>
<evidence type="ECO:0000256" key="10">
    <source>
        <dbReference type="ARBA" id="ARBA00022842"/>
    </source>
</evidence>
<dbReference type="PRINTS" id="PR00095">
    <property type="entry name" value="ANTSNTHASEI"/>
</dbReference>
<comment type="function">
    <text evidence="13 15">Part of a heterotetrameric complex that catalyzes the two-step biosynthesis of anthranilate, an intermediate in the biosynthesis of L-tryptophan. In the first step, the glutamine-binding beta subunit (TrpG) of anthranilate synthase (AS) provides the glutamine amidotransferase activity which generates ammonia as a substrate that, along with chorismate, is used in the second step, catalyzed by the large alpha subunit of AS (TrpE) to produce anthranilate. In the absence of TrpG, TrpE can synthesize anthranilate directly from chorismate and high concentrations of ammonia.</text>
</comment>
<comment type="similarity">
    <text evidence="3 15">Belongs to the anthranilate synthase component I family.</text>
</comment>
<evidence type="ECO:0000256" key="14">
    <source>
        <dbReference type="ARBA" id="ARBA00047683"/>
    </source>
</evidence>
<keyword evidence="8 15" id="KW-0479">Metal-binding</keyword>
<evidence type="ECO:0000259" key="18">
    <source>
        <dbReference type="Pfam" id="PF04715"/>
    </source>
</evidence>
<keyword evidence="12 15" id="KW-0456">Lyase</keyword>
<evidence type="ECO:0000256" key="8">
    <source>
        <dbReference type="ARBA" id="ARBA00022723"/>
    </source>
</evidence>
<dbReference type="STRING" id="1337093.MBELCI_1466"/>
<dbReference type="EMBL" id="BATB01000014">
    <property type="protein sequence ID" value="GAD55414.1"/>
    <property type="molecule type" value="Genomic_DNA"/>
</dbReference>
<keyword evidence="11 15" id="KW-0057">Aromatic amino acid biosynthesis</keyword>
<accession>U3ACN4</accession>